<proteinExistence type="predicted"/>
<reference evidence="4" key="1">
    <citation type="submission" date="2022-11" db="UniProtKB">
        <authorList>
            <consortium name="WormBaseParasite"/>
        </authorList>
    </citation>
    <scope>IDENTIFICATION</scope>
</reference>
<keyword evidence="2" id="KW-0472">Membrane</keyword>
<sequence>MNNTRKVIIKRRNMVQPNHVQEIQILDLYHMKTNKYNRQNTESSLSSSNSTNSLISRKSTKISPKKPSRHVRKPFSHDRWYKAERAKHNLFAVASASYALILSIFSLTYELNQLVTNESQNRQALQDVVV</sequence>
<evidence type="ECO:0000313" key="3">
    <source>
        <dbReference type="Proteomes" id="UP000887540"/>
    </source>
</evidence>
<accession>A0A914DWQ7</accession>
<keyword evidence="2" id="KW-0812">Transmembrane</keyword>
<dbReference type="Proteomes" id="UP000887540">
    <property type="component" value="Unplaced"/>
</dbReference>
<name>A0A914DWQ7_9BILA</name>
<feature type="transmembrane region" description="Helical" evidence="2">
    <location>
        <begin position="89"/>
        <end position="109"/>
    </location>
</feature>
<organism evidence="3 4">
    <name type="scientific">Acrobeloides nanus</name>
    <dbReference type="NCBI Taxonomy" id="290746"/>
    <lineage>
        <taxon>Eukaryota</taxon>
        <taxon>Metazoa</taxon>
        <taxon>Ecdysozoa</taxon>
        <taxon>Nematoda</taxon>
        <taxon>Chromadorea</taxon>
        <taxon>Rhabditida</taxon>
        <taxon>Tylenchina</taxon>
        <taxon>Cephalobomorpha</taxon>
        <taxon>Cephaloboidea</taxon>
        <taxon>Cephalobidae</taxon>
        <taxon>Acrobeloides</taxon>
    </lineage>
</organism>
<dbReference type="WBParaSite" id="ACRNAN_scaffold4299.g16715.t1">
    <property type="protein sequence ID" value="ACRNAN_scaffold4299.g16715.t1"/>
    <property type="gene ID" value="ACRNAN_scaffold4299.g16715"/>
</dbReference>
<evidence type="ECO:0000313" key="4">
    <source>
        <dbReference type="WBParaSite" id="ACRNAN_scaffold4299.g16715.t1"/>
    </source>
</evidence>
<keyword evidence="2" id="KW-1133">Transmembrane helix</keyword>
<feature type="region of interest" description="Disordered" evidence="1">
    <location>
        <begin position="37"/>
        <end position="75"/>
    </location>
</feature>
<keyword evidence="3" id="KW-1185">Reference proteome</keyword>
<evidence type="ECO:0000256" key="2">
    <source>
        <dbReference type="SAM" id="Phobius"/>
    </source>
</evidence>
<feature type="compositionally biased region" description="Low complexity" evidence="1">
    <location>
        <begin position="43"/>
        <end position="57"/>
    </location>
</feature>
<evidence type="ECO:0000256" key="1">
    <source>
        <dbReference type="SAM" id="MobiDB-lite"/>
    </source>
</evidence>
<feature type="compositionally biased region" description="Basic residues" evidence="1">
    <location>
        <begin position="58"/>
        <end position="74"/>
    </location>
</feature>
<dbReference type="AlphaFoldDB" id="A0A914DWQ7"/>
<protein>
    <submittedName>
        <fullName evidence="4">Uncharacterized protein</fullName>
    </submittedName>
</protein>